<dbReference type="RefSeq" id="WP_322465307.1">
    <property type="nucleotide sequence ID" value="NZ_JAXOJX010000012.1"/>
</dbReference>
<dbReference type="PANTHER" id="PTHR40697:SF3">
    <property type="entry name" value="ACETOIN CATABOLISM PROTEIN X"/>
    <property type="match status" value="1"/>
</dbReference>
<evidence type="ECO:0000313" key="2">
    <source>
        <dbReference type="Proteomes" id="UP001293718"/>
    </source>
</evidence>
<dbReference type="InterPro" id="IPR017438">
    <property type="entry name" value="ATP-NAD_kinase_N"/>
</dbReference>
<dbReference type="Proteomes" id="UP001293718">
    <property type="component" value="Unassembled WGS sequence"/>
</dbReference>
<organism evidence="1 2">
    <name type="scientific">Azohydromonas lata</name>
    <dbReference type="NCBI Taxonomy" id="45677"/>
    <lineage>
        <taxon>Bacteria</taxon>
        <taxon>Pseudomonadati</taxon>
        <taxon>Pseudomonadota</taxon>
        <taxon>Betaproteobacteria</taxon>
        <taxon>Burkholderiales</taxon>
        <taxon>Sphaerotilaceae</taxon>
        <taxon>Azohydromonas</taxon>
    </lineage>
</organism>
<gene>
    <name evidence="1" type="ORF">SM757_09840</name>
</gene>
<dbReference type="InterPro" id="IPR002504">
    <property type="entry name" value="NADK"/>
</dbReference>
<dbReference type="EMBL" id="JAXOJX010000012">
    <property type="protein sequence ID" value="MDZ5456871.1"/>
    <property type="molecule type" value="Genomic_DNA"/>
</dbReference>
<dbReference type="InterPro" id="IPR016064">
    <property type="entry name" value="NAD/diacylglycerol_kinase_sf"/>
</dbReference>
<accession>A0ABU5ICN4</accession>
<keyword evidence="2" id="KW-1185">Reference proteome</keyword>
<reference evidence="1 2" key="1">
    <citation type="submission" date="2023-11" db="EMBL/GenBank/DDBJ databases">
        <title>Draft genome of Azohydromonas lata strain H1 (DSM1123), a polyhydroxyalkanoate producer.</title>
        <authorList>
            <person name="Traversa D."/>
            <person name="D'Addabbo P."/>
            <person name="Pazzani C."/>
            <person name="Manzari C."/>
            <person name="Chiara M."/>
            <person name="Scrascia M."/>
        </authorList>
    </citation>
    <scope>NUCLEOTIDE SEQUENCE [LARGE SCALE GENOMIC DNA]</scope>
    <source>
        <strain evidence="1 2">H1</strain>
    </source>
</reference>
<comment type="caution">
    <text evidence="1">The sequence shown here is derived from an EMBL/GenBank/DDBJ whole genome shotgun (WGS) entry which is preliminary data.</text>
</comment>
<dbReference type="PIRSF" id="PIRSF018567">
    <property type="entry name" value="AcoX"/>
    <property type="match status" value="1"/>
</dbReference>
<dbReference type="GO" id="GO:0016301">
    <property type="term" value="F:kinase activity"/>
    <property type="evidence" value="ECO:0007669"/>
    <property type="project" value="UniProtKB-KW"/>
</dbReference>
<keyword evidence="1" id="KW-0418">Kinase</keyword>
<dbReference type="Gene3D" id="3.40.50.10330">
    <property type="entry name" value="Probable inorganic polyphosphate/atp-NAD kinase, domain 1"/>
    <property type="match status" value="1"/>
</dbReference>
<dbReference type="PANTHER" id="PTHR40697">
    <property type="entry name" value="ACETOIN CATABOLISM PROTEIN X"/>
    <property type="match status" value="1"/>
</dbReference>
<dbReference type="SUPFAM" id="SSF111331">
    <property type="entry name" value="NAD kinase/diacylglycerol kinase-like"/>
    <property type="match status" value="1"/>
</dbReference>
<dbReference type="InterPro" id="IPR011391">
    <property type="entry name" value="AcoX_kinase"/>
</dbReference>
<dbReference type="InterPro" id="IPR039065">
    <property type="entry name" value="AcoX-like"/>
</dbReference>
<evidence type="ECO:0000313" key="1">
    <source>
        <dbReference type="EMBL" id="MDZ5456871.1"/>
    </source>
</evidence>
<keyword evidence="1" id="KW-0808">Transferase</keyword>
<dbReference type="Pfam" id="PF01513">
    <property type="entry name" value="NAD_kinase"/>
    <property type="match status" value="1"/>
</dbReference>
<name>A0ABU5ICN4_9BURK</name>
<protein>
    <submittedName>
        <fullName evidence="1">NAD(+)/NADH kinase</fullName>
    </submittedName>
</protein>
<proteinExistence type="predicted"/>
<sequence length="340" mass="34922">MIPASIGVIANPSSGRDIRRLLAWASVFPTHEKVQTVLRLLAPMGRLGVAEAWMVPDRAGIAQRVREEAADAVRRGVPMPAVRLIDMAVIDGPGDSAAAAGWLRARGAALIAVLGGDGTHRAVASHCGSVPLATLSTGTNNAFPDRREATLVGMAAALAATGRVPAEVSLSANKVLHVRGAGVDERALVDVGVSREPWLGARAVGDGGTLSELFASFAEPKVIGLSSIAGLLHPVARSEPCGVHVRFGAGQRLWAPILPGALEAVSVAAVETMHPGEPVRLPAGQGTLALDGEREIEFDTGAGLSVELRLDGPRTLAVEATLAHAARHGLLVDGAEPNAG</sequence>